<feature type="signal peptide" evidence="1">
    <location>
        <begin position="1"/>
        <end position="17"/>
    </location>
</feature>
<name>A0A2M4CC46_9DIPT</name>
<accession>A0A2M4CC46</accession>
<feature type="chain" id="PRO_5014928209" evidence="1">
    <location>
        <begin position="18"/>
        <end position="77"/>
    </location>
</feature>
<organism evidence="2">
    <name type="scientific">Anopheles marajoara</name>
    <dbReference type="NCBI Taxonomy" id="58244"/>
    <lineage>
        <taxon>Eukaryota</taxon>
        <taxon>Metazoa</taxon>
        <taxon>Ecdysozoa</taxon>
        <taxon>Arthropoda</taxon>
        <taxon>Hexapoda</taxon>
        <taxon>Insecta</taxon>
        <taxon>Pterygota</taxon>
        <taxon>Neoptera</taxon>
        <taxon>Endopterygota</taxon>
        <taxon>Diptera</taxon>
        <taxon>Nematocera</taxon>
        <taxon>Culicoidea</taxon>
        <taxon>Culicidae</taxon>
        <taxon>Anophelinae</taxon>
        <taxon>Anopheles</taxon>
    </lineage>
</organism>
<dbReference type="AlphaFoldDB" id="A0A2M4CC46"/>
<reference evidence="2" key="1">
    <citation type="submission" date="2018-01" db="EMBL/GenBank/DDBJ databases">
        <title>An insight into the sialome of Amazonian anophelines.</title>
        <authorList>
            <person name="Ribeiro J.M."/>
            <person name="Scarpassa V."/>
            <person name="Calvo E."/>
        </authorList>
    </citation>
    <scope>NUCLEOTIDE SEQUENCE</scope>
    <source>
        <tissue evidence="2">Salivary glands</tissue>
    </source>
</reference>
<evidence type="ECO:0000256" key="1">
    <source>
        <dbReference type="SAM" id="SignalP"/>
    </source>
</evidence>
<keyword evidence="1" id="KW-0732">Signal</keyword>
<dbReference type="EMBL" id="GGFJ01013781">
    <property type="protein sequence ID" value="MBW62922.1"/>
    <property type="molecule type" value="Transcribed_RNA"/>
</dbReference>
<evidence type="ECO:0000313" key="2">
    <source>
        <dbReference type="EMBL" id="MBW62922.1"/>
    </source>
</evidence>
<sequence>MPCLAVVFLYPAALFSALTCSPDDPQIEATERERGETTLFPRAQTQIHTHVRRAAAAASAMVNQKGMLYHASPTAKV</sequence>
<protein>
    <submittedName>
        <fullName evidence="2">Putative secreted protein</fullName>
    </submittedName>
</protein>
<proteinExistence type="predicted"/>